<protein>
    <submittedName>
        <fullName evidence="3">Uncharacterized protein LOC115887451</fullName>
    </submittedName>
</protein>
<sequence length="447" mass="50639">MPRPPLTSLAEGSRRRTCISPSFKNPGLTQAAYVALGTQRVLLSGCGGGTYQDPSGEERRGSGVHCLLSIFPGRQDSGFTSSKKVRELISFCKRKNLQLVIGCDANGHNEAWGSTDTNFRGELILNYLIGEGLVVNNIGSEPTFVTCNRKEVLDITVSSNYLSNRISNWRVSSEPSCSDHRHIQFEISVGERTLLQYRDPKCTDWEGYNRSLVHLLEPTIAKVRDRDEIEIAAEQLRCAIITVYSENCPLKTKKDNRKSSWWNNKLDKRRKEVRQLFNRAKVSGNWETYRATLAEYNKEIRRAKRESWRRFCGSLVDLPQSTRIHKILSKEPVNELGTIQRPDGNFTESRKETLQILAQKHFPGCLILGDEELPPILMRRKTGPKRGLGDSEERQVWHGHTCQLTGREQGGIHTETGETKPTTWLISTNKPYIISAEDSGEDIGWTH</sequence>
<dbReference type="InterPro" id="IPR036691">
    <property type="entry name" value="Endo/exonu/phosph_ase_sf"/>
</dbReference>
<dbReference type="InParanoid" id="A0A6J2YHJ7"/>
<dbReference type="KEGG" id="soy:115887451"/>
<feature type="domain" description="Endonuclease/exonuclease/phosphatase" evidence="1">
    <location>
        <begin position="84"/>
        <end position="183"/>
    </location>
</feature>
<dbReference type="Proteomes" id="UP000504635">
    <property type="component" value="Unplaced"/>
</dbReference>
<name>A0A6J2YHJ7_SITOR</name>
<dbReference type="GO" id="GO:0003824">
    <property type="term" value="F:catalytic activity"/>
    <property type="evidence" value="ECO:0007669"/>
    <property type="project" value="InterPro"/>
</dbReference>
<dbReference type="InterPro" id="IPR005135">
    <property type="entry name" value="Endo/exonuclease/phosphatase"/>
</dbReference>
<dbReference type="Gene3D" id="3.60.10.10">
    <property type="entry name" value="Endonuclease/exonuclease/phosphatase"/>
    <property type="match status" value="1"/>
</dbReference>
<organism evidence="2 3">
    <name type="scientific">Sitophilus oryzae</name>
    <name type="common">Rice weevil</name>
    <name type="synonym">Curculio oryzae</name>
    <dbReference type="NCBI Taxonomy" id="7048"/>
    <lineage>
        <taxon>Eukaryota</taxon>
        <taxon>Metazoa</taxon>
        <taxon>Ecdysozoa</taxon>
        <taxon>Arthropoda</taxon>
        <taxon>Hexapoda</taxon>
        <taxon>Insecta</taxon>
        <taxon>Pterygota</taxon>
        <taxon>Neoptera</taxon>
        <taxon>Endopterygota</taxon>
        <taxon>Coleoptera</taxon>
        <taxon>Polyphaga</taxon>
        <taxon>Cucujiformia</taxon>
        <taxon>Curculionidae</taxon>
        <taxon>Dryophthorinae</taxon>
        <taxon>Sitophilus</taxon>
    </lineage>
</organism>
<gene>
    <name evidence="3" type="primary">LOC115887451</name>
</gene>
<evidence type="ECO:0000313" key="3">
    <source>
        <dbReference type="RefSeq" id="XP_030762741.1"/>
    </source>
</evidence>
<dbReference type="GeneID" id="115887451"/>
<accession>A0A6J2YHJ7</accession>
<dbReference type="AlphaFoldDB" id="A0A6J2YHJ7"/>
<evidence type="ECO:0000259" key="1">
    <source>
        <dbReference type="Pfam" id="PF14529"/>
    </source>
</evidence>
<evidence type="ECO:0000313" key="2">
    <source>
        <dbReference type="Proteomes" id="UP000504635"/>
    </source>
</evidence>
<proteinExistence type="predicted"/>
<keyword evidence="2" id="KW-1185">Reference proteome</keyword>
<dbReference type="RefSeq" id="XP_030762741.1">
    <property type="nucleotide sequence ID" value="XM_030906881.1"/>
</dbReference>
<dbReference type="OrthoDB" id="6781244at2759"/>
<reference evidence="3" key="1">
    <citation type="submission" date="2025-08" db="UniProtKB">
        <authorList>
            <consortium name="RefSeq"/>
        </authorList>
    </citation>
    <scope>IDENTIFICATION</scope>
    <source>
        <tissue evidence="3">Gonads</tissue>
    </source>
</reference>
<dbReference type="SUPFAM" id="SSF56219">
    <property type="entry name" value="DNase I-like"/>
    <property type="match status" value="1"/>
</dbReference>
<dbReference type="Pfam" id="PF14529">
    <property type="entry name" value="Exo_endo_phos_2"/>
    <property type="match status" value="1"/>
</dbReference>